<evidence type="ECO:0000313" key="1">
    <source>
        <dbReference type="EMBL" id="KAJ7992780.1"/>
    </source>
</evidence>
<gene>
    <name evidence="1" type="ORF">DPEC_G00282250</name>
</gene>
<accession>A0ACC2FNH3</accession>
<sequence>MSRPALSVHRTRDPLSRVWDCYVHYPSLVAHGLMWGWTSLPESEGNTVILTVVDRFSKLTHFVPLPKLPSARGTADLLVREVFRIHGLPCDVVSDRGPQFSSAVWKAFCTAIGATVSMSSGFHPQTNGQAERMNQKLETTLRCLVSSKPTS</sequence>
<keyword evidence="2" id="KW-1185">Reference proteome</keyword>
<reference evidence="1" key="1">
    <citation type="submission" date="2021-05" db="EMBL/GenBank/DDBJ databases">
        <authorList>
            <person name="Pan Q."/>
            <person name="Jouanno E."/>
            <person name="Zahm M."/>
            <person name="Klopp C."/>
            <person name="Cabau C."/>
            <person name="Louis A."/>
            <person name="Berthelot C."/>
            <person name="Parey E."/>
            <person name="Roest Crollius H."/>
            <person name="Montfort J."/>
            <person name="Robinson-Rechavi M."/>
            <person name="Bouchez O."/>
            <person name="Lampietro C."/>
            <person name="Lopez Roques C."/>
            <person name="Donnadieu C."/>
            <person name="Postlethwait J."/>
            <person name="Bobe J."/>
            <person name="Dillon D."/>
            <person name="Chandos A."/>
            <person name="von Hippel F."/>
            <person name="Guiguen Y."/>
        </authorList>
    </citation>
    <scope>NUCLEOTIDE SEQUENCE</scope>
    <source>
        <strain evidence="1">YG-Jan2019</strain>
    </source>
</reference>
<comment type="caution">
    <text evidence="1">The sequence shown here is derived from an EMBL/GenBank/DDBJ whole genome shotgun (WGS) entry which is preliminary data.</text>
</comment>
<organism evidence="1 2">
    <name type="scientific">Dallia pectoralis</name>
    <name type="common">Alaska blackfish</name>
    <dbReference type="NCBI Taxonomy" id="75939"/>
    <lineage>
        <taxon>Eukaryota</taxon>
        <taxon>Metazoa</taxon>
        <taxon>Chordata</taxon>
        <taxon>Craniata</taxon>
        <taxon>Vertebrata</taxon>
        <taxon>Euteleostomi</taxon>
        <taxon>Actinopterygii</taxon>
        <taxon>Neopterygii</taxon>
        <taxon>Teleostei</taxon>
        <taxon>Protacanthopterygii</taxon>
        <taxon>Esociformes</taxon>
        <taxon>Umbridae</taxon>
        <taxon>Dallia</taxon>
    </lineage>
</organism>
<name>A0ACC2FNH3_DALPE</name>
<dbReference type="EMBL" id="CM055752">
    <property type="protein sequence ID" value="KAJ7992780.1"/>
    <property type="molecule type" value="Genomic_DNA"/>
</dbReference>
<proteinExistence type="predicted"/>
<evidence type="ECO:0000313" key="2">
    <source>
        <dbReference type="Proteomes" id="UP001157502"/>
    </source>
</evidence>
<protein>
    <submittedName>
        <fullName evidence="1">Uncharacterized protein</fullName>
    </submittedName>
</protein>
<dbReference type="Proteomes" id="UP001157502">
    <property type="component" value="Chromosome 25"/>
</dbReference>